<proteinExistence type="predicted"/>
<protein>
    <submittedName>
        <fullName evidence="1">Uncharacterized protein</fullName>
    </submittedName>
</protein>
<dbReference type="KEGG" id="pen:PSEEN1458"/>
<accession>Q1IDD0</accession>
<name>Q1IDD0_PSEE4</name>
<dbReference type="Proteomes" id="UP000000658">
    <property type="component" value="Chromosome"/>
</dbReference>
<gene>
    <name evidence="1" type="ordered locus">PSEEN1458</name>
</gene>
<sequence>MLGLAASSLSSAWAVDVTLSARYMGDAAGQFENTTPRADFCGRWPVMCTKDTVDLPISFLKTTSKRAADPRDRLFVRLPPRRTVTVVNQSTLDSYPVTLEFQEFSLELQRTRGTADVPIFDLEGGCAIRISNSLNFGAYGRFLWSVNDPRDPQPCYSDSVRGEDEDQVESEVGLAGTTYSLIMPRPIGMPQGTYRGSTQFTVGADADFAFGNNVSGLNDRVLTVHLDLDVRHDLYLRFPPGSDRAVLEPPGGWQAYLGGRGVPSRLERDLPFRIWSSGPFKVYKRCEFDMGAHCGIRNPMHHAVPVEVSLSLPSNVQHGGGAARHVPLSTGATGAPVFNPQHLLFDQPGQLHFQVRQAGVGEMVVHAGTTYQGQVTVVFDAEL</sequence>
<dbReference type="eggNOG" id="ENOG5032UT6">
    <property type="taxonomic scope" value="Bacteria"/>
</dbReference>
<reference evidence="1 2" key="1">
    <citation type="journal article" date="2006" name="Nat. Biotechnol.">
        <title>Complete genome sequence of the entomopathogenic and metabolically versatile soil bacterium Pseudomonas entomophila.</title>
        <authorList>
            <person name="Vodovar N."/>
            <person name="Vallenet D."/>
            <person name="Cruveiller S."/>
            <person name="Rouy Z."/>
            <person name="Barbe V."/>
            <person name="Acosta C."/>
            <person name="Cattolico L."/>
            <person name="Jubin C."/>
            <person name="Lajus A."/>
            <person name="Segurens B."/>
            <person name="Vacherie B."/>
            <person name="Wincker P."/>
            <person name="Weissenbach J."/>
            <person name="Lemaitre B."/>
            <person name="Medigue C."/>
            <person name="Boccard F."/>
        </authorList>
    </citation>
    <scope>NUCLEOTIDE SEQUENCE [LARGE SCALE GENOMIC DNA]</scope>
    <source>
        <strain evidence="1 2">L48</strain>
    </source>
</reference>
<dbReference type="HOGENOM" id="CLU_052340_0_0_6"/>
<evidence type="ECO:0000313" key="2">
    <source>
        <dbReference type="Proteomes" id="UP000000658"/>
    </source>
</evidence>
<dbReference type="AlphaFoldDB" id="Q1IDD0"/>
<dbReference type="EMBL" id="CT573326">
    <property type="protein sequence ID" value="CAK14329.1"/>
    <property type="molecule type" value="Genomic_DNA"/>
</dbReference>
<evidence type="ECO:0000313" key="1">
    <source>
        <dbReference type="EMBL" id="CAK14329.1"/>
    </source>
</evidence>
<dbReference type="STRING" id="384676.PSEEN1458"/>
<organism evidence="1 2">
    <name type="scientific">Pseudomonas entomophila (strain L48)</name>
    <dbReference type="NCBI Taxonomy" id="384676"/>
    <lineage>
        <taxon>Bacteria</taxon>
        <taxon>Pseudomonadati</taxon>
        <taxon>Pseudomonadota</taxon>
        <taxon>Gammaproteobacteria</taxon>
        <taxon>Pseudomonadales</taxon>
        <taxon>Pseudomonadaceae</taxon>
        <taxon>Pseudomonas</taxon>
    </lineage>
</organism>